<keyword evidence="10" id="KW-0479">Metal-binding</keyword>
<gene>
    <name evidence="21" type="ORF">GCM10009843_30790</name>
</gene>
<protein>
    <recommendedName>
        <fullName evidence="5">Oxygen sensor histidine kinase NreB</fullName>
        <ecNumber evidence="4">2.7.13.3</ecNumber>
    </recommendedName>
    <alternativeName>
        <fullName evidence="18">Nitrogen regulation protein B</fullName>
    </alternativeName>
</protein>
<keyword evidence="13" id="KW-0067">ATP-binding</keyword>
<evidence type="ECO:0000313" key="22">
    <source>
        <dbReference type="Proteomes" id="UP001500575"/>
    </source>
</evidence>
<evidence type="ECO:0000256" key="5">
    <source>
        <dbReference type="ARBA" id="ARBA00017322"/>
    </source>
</evidence>
<dbReference type="PRINTS" id="PR00344">
    <property type="entry name" value="BCTRLSENSOR"/>
</dbReference>
<evidence type="ECO:0000256" key="19">
    <source>
        <dbReference type="SAM" id="Phobius"/>
    </source>
</evidence>
<keyword evidence="7" id="KW-0963">Cytoplasm</keyword>
<feature type="domain" description="Histidine kinase" evidence="20">
    <location>
        <begin position="774"/>
        <end position="861"/>
    </location>
</feature>
<dbReference type="PROSITE" id="PS50109">
    <property type="entry name" value="HIS_KIN"/>
    <property type="match status" value="1"/>
</dbReference>
<evidence type="ECO:0000256" key="18">
    <source>
        <dbReference type="ARBA" id="ARBA00030800"/>
    </source>
</evidence>
<evidence type="ECO:0000256" key="3">
    <source>
        <dbReference type="ARBA" id="ARBA00004496"/>
    </source>
</evidence>
<dbReference type="SUPFAM" id="SSF55874">
    <property type="entry name" value="ATPase domain of HSP90 chaperone/DNA topoisomerase II/histidine kinase"/>
    <property type="match status" value="1"/>
</dbReference>
<dbReference type="InterPro" id="IPR050482">
    <property type="entry name" value="Sensor_HK_TwoCompSys"/>
</dbReference>
<dbReference type="SMART" id="SM00065">
    <property type="entry name" value="GAF"/>
    <property type="match status" value="2"/>
</dbReference>
<dbReference type="Gene3D" id="3.30.565.10">
    <property type="entry name" value="Histidine kinase-like ATPase, C-terminal domain"/>
    <property type="match status" value="1"/>
</dbReference>
<name>A0ABN2YNR7_9ACTN</name>
<sequence length="861" mass="90226">MRMASPGSSERADRGAPALVAGVCGVVLVLGGVLVLLGWWGESALLVQLHPGLPAMRANAAVVLVLVGLGILAGRQGWWSLAAFLAVLSAVLPAFDIIDWALGRDIGADLFLFQEQQAHFDEGVAEPGRLPIGAAVNLLCLSVGIGALRTSPRVAHTATLAAGLMALLGFSATLYDSSAVPQLEGSPGVSLHGAALSLVAAVGILALQPRMGLAGVLGEPGRIGRMLRQSTGIAVVLPLLVSLVGMAGIRAGRYDATFAVGLVSTAWTAVLIALIWWGGLRTIPVEREGDRSRGEASAGRDRLALLAEVSSEFAATPDLSETLDRVTGRIASSLDAGCAVRLVDPTGRFLEPVAVHHPDPSRQAALNTLLDRVIRVDEGLSGHVVTRSLPGLLAADTHRADVLVKDPELRAALDEYGRPSALVASLRVGGQVLGAITVLRDEDQTPLDEADLDLVVGLADRAAQAIHNALLVGEQSRQDASFAQFAADALVTHSPGVLRAMAVRHLAEALQARHAVLIEPDGDELLPTVLRVTAATERDDRLAMPIGAPVAAAMPLRVLRTGEPYVCDDMRDDVSPEMAVLADVLGSDSGLAVAVPGREGPRGVLTVVAVGRARFSDDEVDLARAFAGLLSGALQRMDAELSLTQVAEERRALLDRLVSAQEDERARIADGVHQDQVQVIAAADLRLGILARRAGELDEALAEDLTFARDAVSGAAERLRALLFELEPPDPTASLDDAVSEAAAYLLEPVGTSWTVESTSTARLDQSHLTTAYRIAKEALANAGRHARADRVEVTISDVDDGVSVQVRDDGVGMAEVPLRSAAGHLGMSSIRDWVEVAGGRLDIVSAPGEGTVVDFWLPQD</sequence>
<keyword evidence="22" id="KW-1185">Reference proteome</keyword>
<evidence type="ECO:0000256" key="7">
    <source>
        <dbReference type="ARBA" id="ARBA00022490"/>
    </source>
</evidence>
<dbReference type="Pfam" id="PF01590">
    <property type="entry name" value="GAF"/>
    <property type="match status" value="1"/>
</dbReference>
<dbReference type="Proteomes" id="UP001500575">
    <property type="component" value="Unassembled WGS sequence"/>
</dbReference>
<feature type="transmembrane region" description="Helical" evidence="19">
    <location>
        <begin position="20"/>
        <end position="41"/>
    </location>
</feature>
<dbReference type="SMART" id="SM00387">
    <property type="entry name" value="HATPase_c"/>
    <property type="match status" value="1"/>
</dbReference>
<dbReference type="Pfam" id="PF07730">
    <property type="entry name" value="HisKA_3"/>
    <property type="match status" value="1"/>
</dbReference>
<comment type="caution">
    <text evidence="21">The sequence shown here is derived from an EMBL/GenBank/DDBJ whole genome shotgun (WGS) entry which is preliminary data.</text>
</comment>
<evidence type="ECO:0000259" key="20">
    <source>
        <dbReference type="PROSITE" id="PS50109"/>
    </source>
</evidence>
<dbReference type="InterPro" id="IPR004358">
    <property type="entry name" value="Sig_transdc_His_kin-like_C"/>
</dbReference>
<keyword evidence="9" id="KW-0808">Transferase</keyword>
<dbReference type="InterPro" id="IPR003594">
    <property type="entry name" value="HATPase_dom"/>
</dbReference>
<keyword evidence="11" id="KW-0547">Nucleotide-binding</keyword>
<evidence type="ECO:0000256" key="6">
    <source>
        <dbReference type="ARBA" id="ARBA00022485"/>
    </source>
</evidence>
<dbReference type="PANTHER" id="PTHR24421">
    <property type="entry name" value="NITRATE/NITRITE SENSOR PROTEIN NARX-RELATED"/>
    <property type="match status" value="1"/>
</dbReference>
<evidence type="ECO:0000256" key="9">
    <source>
        <dbReference type="ARBA" id="ARBA00022679"/>
    </source>
</evidence>
<evidence type="ECO:0000256" key="12">
    <source>
        <dbReference type="ARBA" id="ARBA00022777"/>
    </source>
</evidence>
<dbReference type="InterPro" id="IPR029016">
    <property type="entry name" value="GAF-like_dom_sf"/>
</dbReference>
<comment type="function">
    <text evidence="17">Member of the two-component regulatory system NreB/NreC involved in the control of dissimilatory nitrate/nitrite reduction in response to oxygen. NreB functions as a direct oxygen sensor histidine kinase which is autophosphorylated, in the absence of oxygen, probably at the conserved histidine residue, and transfers its phosphate group probably to a conserved aspartate residue of NreC. NreB/NreC activates the expression of the nitrate (narGHJI) and nitrite (nir) reductase operons, as well as the putative nitrate transporter gene narT.</text>
</comment>
<evidence type="ECO:0000256" key="16">
    <source>
        <dbReference type="ARBA" id="ARBA00023014"/>
    </source>
</evidence>
<feature type="transmembrane region" description="Helical" evidence="19">
    <location>
        <begin position="155"/>
        <end position="175"/>
    </location>
</feature>
<feature type="transmembrane region" description="Helical" evidence="19">
    <location>
        <begin position="258"/>
        <end position="277"/>
    </location>
</feature>
<keyword evidence="15" id="KW-0902">Two-component regulatory system</keyword>
<dbReference type="Pfam" id="PF02518">
    <property type="entry name" value="HATPase_c"/>
    <property type="match status" value="1"/>
</dbReference>
<comment type="catalytic activity">
    <reaction evidence="1">
        <text>ATP + protein L-histidine = ADP + protein N-phospho-L-histidine.</text>
        <dbReference type="EC" id="2.7.13.3"/>
    </reaction>
</comment>
<dbReference type="PANTHER" id="PTHR24421:SF10">
    <property type="entry name" value="NITRATE_NITRITE SENSOR PROTEIN NARQ"/>
    <property type="match status" value="1"/>
</dbReference>
<keyword evidence="19" id="KW-1133">Transmembrane helix</keyword>
<evidence type="ECO:0000256" key="10">
    <source>
        <dbReference type="ARBA" id="ARBA00022723"/>
    </source>
</evidence>
<dbReference type="Pfam" id="PF13185">
    <property type="entry name" value="GAF_2"/>
    <property type="match status" value="1"/>
</dbReference>
<feature type="transmembrane region" description="Helical" evidence="19">
    <location>
        <begin position="187"/>
        <end position="207"/>
    </location>
</feature>
<dbReference type="InterPro" id="IPR036890">
    <property type="entry name" value="HATPase_C_sf"/>
</dbReference>
<dbReference type="EMBL" id="BAAAQQ010000013">
    <property type="protein sequence ID" value="GAA2129323.1"/>
    <property type="molecule type" value="Genomic_DNA"/>
</dbReference>
<evidence type="ECO:0000256" key="11">
    <source>
        <dbReference type="ARBA" id="ARBA00022741"/>
    </source>
</evidence>
<evidence type="ECO:0000256" key="14">
    <source>
        <dbReference type="ARBA" id="ARBA00023004"/>
    </source>
</evidence>
<keyword evidence="16" id="KW-0411">Iron-sulfur</keyword>
<dbReference type="CDD" id="cd16917">
    <property type="entry name" value="HATPase_UhpB-NarQ-NarX-like"/>
    <property type="match status" value="1"/>
</dbReference>
<evidence type="ECO:0000256" key="15">
    <source>
        <dbReference type="ARBA" id="ARBA00023012"/>
    </source>
</evidence>
<dbReference type="Gene3D" id="3.30.450.40">
    <property type="match status" value="2"/>
</dbReference>
<keyword evidence="8" id="KW-0597">Phosphoprotein</keyword>
<dbReference type="SUPFAM" id="SSF55781">
    <property type="entry name" value="GAF domain-like"/>
    <property type="match status" value="2"/>
</dbReference>
<accession>A0ABN2YNR7</accession>
<keyword evidence="12" id="KW-0418">Kinase</keyword>
<feature type="transmembrane region" description="Helical" evidence="19">
    <location>
        <begin position="53"/>
        <end position="74"/>
    </location>
</feature>
<dbReference type="InterPro" id="IPR011712">
    <property type="entry name" value="Sig_transdc_His_kin_sub3_dim/P"/>
</dbReference>
<dbReference type="InterPro" id="IPR003018">
    <property type="entry name" value="GAF"/>
</dbReference>
<keyword evidence="6" id="KW-0004">4Fe-4S</keyword>
<keyword evidence="19" id="KW-0472">Membrane</keyword>
<evidence type="ECO:0000256" key="2">
    <source>
        <dbReference type="ARBA" id="ARBA00001966"/>
    </source>
</evidence>
<dbReference type="EC" id="2.7.13.3" evidence="4"/>
<evidence type="ECO:0000256" key="8">
    <source>
        <dbReference type="ARBA" id="ARBA00022553"/>
    </source>
</evidence>
<keyword evidence="19" id="KW-0812">Transmembrane</keyword>
<keyword evidence="14" id="KW-0408">Iron</keyword>
<evidence type="ECO:0000256" key="1">
    <source>
        <dbReference type="ARBA" id="ARBA00000085"/>
    </source>
</evidence>
<reference evidence="21 22" key="1">
    <citation type="journal article" date="2019" name="Int. J. Syst. Evol. Microbiol.">
        <title>The Global Catalogue of Microorganisms (GCM) 10K type strain sequencing project: providing services to taxonomists for standard genome sequencing and annotation.</title>
        <authorList>
            <consortium name="The Broad Institute Genomics Platform"/>
            <consortium name="The Broad Institute Genome Sequencing Center for Infectious Disease"/>
            <person name="Wu L."/>
            <person name="Ma J."/>
        </authorList>
    </citation>
    <scope>NUCLEOTIDE SEQUENCE [LARGE SCALE GENOMIC DNA]</scope>
    <source>
        <strain evidence="21 22">JCM 16021</strain>
    </source>
</reference>
<comment type="cofactor">
    <cofactor evidence="2">
        <name>[4Fe-4S] cluster</name>
        <dbReference type="ChEBI" id="CHEBI:49883"/>
    </cofactor>
</comment>
<evidence type="ECO:0000256" key="17">
    <source>
        <dbReference type="ARBA" id="ARBA00024827"/>
    </source>
</evidence>
<proteinExistence type="predicted"/>
<dbReference type="InterPro" id="IPR005467">
    <property type="entry name" value="His_kinase_dom"/>
</dbReference>
<evidence type="ECO:0000256" key="13">
    <source>
        <dbReference type="ARBA" id="ARBA00022840"/>
    </source>
</evidence>
<organism evidence="21 22">
    <name type="scientific">Nocardioides bigeumensis</name>
    <dbReference type="NCBI Taxonomy" id="433657"/>
    <lineage>
        <taxon>Bacteria</taxon>
        <taxon>Bacillati</taxon>
        <taxon>Actinomycetota</taxon>
        <taxon>Actinomycetes</taxon>
        <taxon>Propionibacteriales</taxon>
        <taxon>Nocardioidaceae</taxon>
        <taxon>Nocardioides</taxon>
    </lineage>
</organism>
<evidence type="ECO:0000313" key="21">
    <source>
        <dbReference type="EMBL" id="GAA2129323.1"/>
    </source>
</evidence>
<feature type="transmembrane region" description="Helical" evidence="19">
    <location>
        <begin position="81"/>
        <end position="102"/>
    </location>
</feature>
<evidence type="ECO:0000256" key="4">
    <source>
        <dbReference type="ARBA" id="ARBA00012438"/>
    </source>
</evidence>
<feature type="transmembrane region" description="Helical" evidence="19">
    <location>
        <begin position="232"/>
        <end position="252"/>
    </location>
</feature>
<comment type="subcellular location">
    <subcellularLocation>
        <location evidence="3">Cytoplasm</location>
    </subcellularLocation>
</comment>